<dbReference type="GO" id="GO:0046983">
    <property type="term" value="F:protein dimerization activity"/>
    <property type="evidence" value="ECO:0007669"/>
    <property type="project" value="InterPro"/>
</dbReference>
<dbReference type="OrthoDB" id="2943144at2"/>
<dbReference type="SUPFAM" id="SSF47406">
    <property type="entry name" value="SinR repressor dimerisation domain-like"/>
    <property type="match status" value="1"/>
</dbReference>
<feature type="domain" description="Sin" evidence="1">
    <location>
        <begin position="3"/>
        <end position="41"/>
    </location>
</feature>
<dbReference type="PROSITE" id="PS51500">
    <property type="entry name" value="SIN"/>
    <property type="match status" value="1"/>
</dbReference>
<sequence>MFVLPLENIKEIDQEWEQLMKEAKEIGLSPEEVRLFLKQGSKHSLSVQMIQQSNSLA</sequence>
<dbReference type="InterPro" id="IPR036281">
    <property type="entry name" value="SinR/SinI_dimer_dom_sf"/>
</dbReference>
<protein>
    <recommendedName>
        <fullName evidence="1">Sin domain-containing protein</fullName>
    </recommendedName>
</protein>
<dbReference type="Proteomes" id="UP000018895">
    <property type="component" value="Unassembled WGS sequence"/>
</dbReference>
<keyword evidence="3" id="KW-1185">Reference proteome</keyword>
<organism evidence="2 3">
    <name type="scientific">Halalkalibacter hemicellulosilyticusJCM 9152</name>
    <dbReference type="NCBI Taxonomy" id="1236971"/>
    <lineage>
        <taxon>Bacteria</taxon>
        <taxon>Bacillati</taxon>
        <taxon>Bacillota</taxon>
        <taxon>Bacilli</taxon>
        <taxon>Bacillales</taxon>
        <taxon>Bacillaceae</taxon>
        <taxon>Halalkalibacter</taxon>
    </lineage>
</organism>
<dbReference type="EMBL" id="BAUU01000008">
    <property type="protein sequence ID" value="GAE30042.1"/>
    <property type="molecule type" value="Genomic_DNA"/>
</dbReference>
<dbReference type="AlphaFoldDB" id="W4QDM4"/>
<dbReference type="GO" id="GO:0006355">
    <property type="term" value="P:regulation of DNA-templated transcription"/>
    <property type="evidence" value="ECO:0007669"/>
    <property type="project" value="InterPro"/>
</dbReference>
<evidence type="ECO:0000259" key="1">
    <source>
        <dbReference type="PROSITE" id="PS51500"/>
    </source>
</evidence>
<accession>W4QDM4</accession>
<dbReference type="RefSeq" id="WP_081727928.1">
    <property type="nucleotide sequence ID" value="NZ_BAUU01000008.1"/>
</dbReference>
<dbReference type="InterPro" id="IPR010981">
    <property type="entry name" value="SinR/SinI_dimer_dom"/>
</dbReference>
<proteinExistence type="predicted"/>
<evidence type="ECO:0000313" key="3">
    <source>
        <dbReference type="Proteomes" id="UP000018895"/>
    </source>
</evidence>
<name>W4QDM4_9BACI</name>
<dbReference type="Pfam" id="PF08671">
    <property type="entry name" value="SinI"/>
    <property type="match status" value="1"/>
</dbReference>
<gene>
    <name evidence="2" type="ORF">JCM9152_1437</name>
</gene>
<comment type="caution">
    <text evidence="2">The sequence shown here is derived from an EMBL/GenBank/DDBJ whole genome shotgun (WGS) entry which is preliminary data.</text>
</comment>
<reference evidence="2" key="1">
    <citation type="journal article" date="2014" name="Genome Announc.">
        <title>Draft Genome Sequences of Three Alkaliphilic Bacillus Strains, Bacillus wakoensis JCM 9140T, Bacillus akibai JCM 9157T, and Bacillus hemicellulosilyticus JCM 9152T.</title>
        <authorList>
            <person name="Yuki M."/>
            <person name="Oshima K."/>
            <person name="Suda W."/>
            <person name="Oshida Y."/>
            <person name="Kitamura K."/>
            <person name="Iida T."/>
            <person name="Hattori M."/>
            <person name="Ohkuma M."/>
        </authorList>
    </citation>
    <scope>NUCLEOTIDE SEQUENCE [LARGE SCALE GENOMIC DNA]</scope>
    <source>
        <strain evidence="2">JCM 9152</strain>
    </source>
</reference>
<evidence type="ECO:0000313" key="2">
    <source>
        <dbReference type="EMBL" id="GAE30042.1"/>
    </source>
</evidence>